<dbReference type="Pfam" id="PF01380">
    <property type="entry name" value="SIS"/>
    <property type="match status" value="1"/>
</dbReference>
<dbReference type="InterPro" id="IPR036388">
    <property type="entry name" value="WH-like_DNA-bd_sf"/>
</dbReference>
<dbReference type="PROSITE" id="PS51071">
    <property type="entry name" value="HTH_RPIR"/>
    <property type="match status" value="1"/>
</dbReference>
<dbReference type="InterPro" id="IPR001347">
    <property type="entry name" value="SIS_dom"/>
</dbReference>
<accession>A0ABN2PLI6</accession>
<organism evidence="6 7">
    <name type="scientific">Microbacterium aoyamense</name>
    <dbReference type="NCBI Taxonomy" id="344166"/>
    <lineage>
        <taxon>Bacteria</taxon>
        <taxon>Bacillati</taxon>
        <taxon>Actinomycetota</taxon>
        <taxon>Actinomycetes</taxon>
        <taxon>Micrococcales</taxon>
        <taxon>Microbacteriaceae</taxon>
        <taxon>Microbacterium</taxon>
    </lineage>
</organism>
<dbReference type="Pfam" id="PF01418">
    <property type="entry name" value="HTH_6"/>
    <property type="match status" value="1"/>
</dbReference>
<dbReference type="SUPFAM" id="SSF46689">
    <property type="entry name" value="Homeodomain-like"/>
    <property type="match status" value="1"/>
</dbReference>
<protein>
    <submittedName>
        <fullName evidence="6">MurR/RpiR family transcriptional regulator</fullName>
    </submittedName>
</protein>
<evidence type="ECO:0000259" key="4">
    <source>
        <dbReference type="PROSITE" id="PS51071"/>
    </source>
</evidence>
<dbReference type="Proteomes" id="UP001501343">
    <property type="component" value="Unassembled WGS sequence"/>
</dbReference>
<dbReference type="PANTHER" id="PTHR30514">
    <property type="entry name" value="GLUCOKINASE"/>
    <property type="match status" value="1"/>
</dbReference>
<dbReference type="PROSITE" id="PS51464">
    <property type="entry name" value="SIS"/>
    <property type="match status" value="1"/>
</dbReference>
<dbReference type="InterPro" id="IPR047640">
    <property type="entry name" value="RpiR-like"/>
</dbReference>
<dbReference type="InterPro" id="IPR046348">
    <property type="entry name" value="SIS_dom_sf"/>
</dbReference>
<name>A0ABN2PLI6_9MICO</name>
<dbReference type="InterPro" id="IPR035472">
    <property type="entry name" value="RpiR-like_SIS"/>
</dbReference>
<dbReference type="EMBL" id="BAAAOF010000002">
    <property type="protein sequence ID" value="GAA1922588.1"/>
    <property type="molecule type" value="Genomic_DNA"/>
</dbReference>
<comment type="caution">
    <text evidence="6">The sequence shown here is derived from an EMBL/GenBank/DDBJ whole genome shotgun (WGS) entry which is preliminary data.</text>
</comment>
<reference evidence="6 7" key="1">
    <citation type="journal article" date="2019" name="Int. J. Syst. Evol. Microbiol.">
        <title>The Global Catalogue of Microorganisms (GCM) 10K type strain sequencing project: providing services to taxonomists for standard genome sequencing and annotation.</title>
        <authorList>
            <consortium name="The Broad Institute Genomics Platform"/>
            <consortium name="The Broad Institute Genome Sequencing Center for Infectious Disease"/>
            <person name="Wu L."/>
            <person name="Ma J."/>
        </authorList>
    </citation>
    <scope>NUCLEOTIDE SEQUENCE [LARGE SCALE GENOMIC DNA]</scope>
    <source>
        <strain evidence="6 7">JCM 14900</strain>
    </source>
</reference>
<evidence type="ECO:0000313" key="6">
    <source>
        <dbReference type="EMBL" id="GAA1922588.1"/>
    </source>
</evidence>
<keyword evidence="3" id="KW-0804">Transcription</keyword>
<sequence length="299" mass="31785">MVDLIREARRVERAAQANPLQSIRDALPSMSDARRGVADAILEDPAFAGSASITALAERAGALPATISRLAAMLGYAGYPALRAAIAEENGRDSQAGWQSDIGSEIGPDDPADEVLSVLTGRQFGAMRSAMASIDLPLIEQLADHIVAAQRVLIFAQWGDLPPARELQMRLLRIGIPAWFHEAPFEAGMAANLLAAGDVVIAISRSGESEVAAEFFERARSRGALTAVVTGEPDEPLGRLADITIFTGTGVGHSWTDYFAGRLSDSLATGLLFVLVAQRVPEAVRSEREPALYNSEPPS</sequence>
<keyword evidence="2" id="KW-0238">DNA-binding</keyword>
<dbReference type="Gene3D" id="1.10.10.10">
    <property type="entry name" value="Winged helix-like DNA-binding domain superfamily/Winged helix DNA-binding domain"/>
    <property type="match status" value="1"/>
</dbReference>
<evidence type="ECO:0000313" key="7">
    <source>
        <dbReference type="Proteomes" id="UP001501343"/>
    </source>
</evidence>
<evidence type="ECO:0000259" key="5">
    <source>
        <dbReference type="PROSITE" id="PS51464"/>
    </source>
</evidence>
<keyword evidence="7" id="KW-1185">Reference proteome</keyword>
<proteinExistence type="predicted"/>
<evidence type="ECO:0000256" key="1">
    <source>
        <dbReference type="ARBA" id="ARBA00023015"/>
    </source>
</evidence>
<dbReference type="InterPro" id="IPR000281">
    <property type="entry name" value="HTH_RpiR"/>
</dbReference>
<feature type="domain" description="HTH rpiR-type" evidence="4">
    <location>
        <begin position="17"/>
        <end position="93"/>
    </location>
</feature>
<evidence type="ECO:0000256" key="3">
    <source>
        <dbReference type="ARBA" id="ARBA00023163"/>
    </source>
</evidence>
<dbReference type="CDD" id="cd05013">
    <property type="entry name" value="SIS_RpiR"/>
    <property type="match status" value="1"/>
</dbReference>
<keyword evidence="1" id="KW-0805">Transcription regulation</keyword>
<dbReference type="Gene3D" id="3.40.50.10490">
    <property type="entry name" value="Glucose-6-phosphate isomerase like protein, domain 1"/>
    <property type="match status" value="1"/>
</dbReference>
<gene>
    <name evidence="6" type="ORF">GCM10009775_13790</name>
</gene>
<feature type="domain" description="SIS" evidence="5">
    <location>
        <begin position="142"/>
        <end position="290"/>
    </location>
</feature>
<dbReference type="PANTHER" id="PTHR30514:SF1">
    <property type="entry name" value="HTH-TYPE TRANSCRIPTIONAL REGULATOR HEXR-RELATED"/>
    <property type="match status" value="1"/>
</dbReference>
<dbReference type="SUPFAM" id="SSF53697">
    <property type="entry name" value="SIS domain"/>
    <property type="match status" value="1"/>
</dbReference>
<dbReference type="InterPro" id="IPR009057">
    <property type="entry name" value="Homeodomain-like_sf"/>
</dbReference>
<evidence type="ECO:0000256" key="2">
    <source>
        <dbReference type="ARBA" id="ARBA00023125"/>
    </source>
</evidence>